<keyword evidence="19" id="KW-1185">Reference proteome</keyword>
<dbReference type="GO" id="GO:0005267">
    <property type="term" value="F:potassium channel activity"/>
    <property type="evidence" value="ECO:0007669"/>
    <property type="project" value="UniProtKB-KW"/>
</dbReference>
<feature type="transmembrane region" description="Helical" evidence="17">
    <location>
        <begin position="87"/>
        <end position="108"/>
    </location>
</feature>
<reference evidence="18" key="2">
    <citation type="journal article" date="2023" name="Science">
        <title>Genomic signatures of disease resistance in endangered staghorn corals.</title>
        <authorList>
            <person name="Vollmer S.V."/>
            <person name="Selwyn J.D."/>
            <person name="Despard B.A."/>
            <person name="Roesel C.L."/>
        </authorList>
    </citation>
    <scope>NUCLEOTIDE SEQUENCE</scope>
    <source>
        <strain evidence="18">K2</strain>
    </source>
</reference>
<keyword evidence="9" id="KW-0406">Ion transport</keyword>
<organism evidence="18 19">
    <name type="scientific">Acropora cervicornis</name>
    <name type="common">Staghorn coral</name>
    <dbReference type="NCBI Taxonomy" id="6130"/>
    <lineage>
        <taxon>Eukaryota</taxon>
        <taxon>Metazoa</taxon>
        <taxon>Cnidaria</taxon>
        <taxon>Anthozoa</taxon>
        <taxon>Hexacorallia</taxon>
        <taxon>Scleractinia</taxon>
        <taxon>Astrocoeniina</taxon>
        <taxon>Acroporidae</taxon>
        <taxon>Acropora</taxon>
    </lineage>
</organism>
<evidence type="ECO:0000256" key="8">
    <source>
        <dbReference type="ARBA" id="ARBA00022989"/>
    </source>
</evidence>
<keyword evidence="11 18" id="KW-0407">Ion channel</keyword>
<evidence type="ECO:0000256" key="14">
    <source>
        <dbReference type="ARBA" id="ARBA00034430"/>
    </source>
</evidence>
<feature type="transmembrane region" description="Helical" evidence="17">
    <location>
        <begin position="190"/>
        <end position="213"/>
    </location>
</feature>
<evidence type="ECO:0000256" key="1">
    <source>
        <dbReference type="ARBA" id="ARBA00004141"/>
    </source>
</evidence>
<dbReference type="InterPro" id="IPR010617">
    <property type="entry name" value="TMEM175-like"/>
</dbReference>
<evidence type="ECO:0000256" key="3">
    <source>
        <dbReference type="ARBA" id="ARBA00022448"/>
    </source>
</evidence>
<keyword evidence="8 17" id="KW-1133">Transmembrane helix</keyword>
<evidence type="ECO:0000256" key="6">
    <source>
        <dbReference type="ARBA" id="ARBA00022826"/>
    </source>
</evidence>
<feature type="transmembrane region" description="Helical" evidence="17">
    <location>
        <begin position="394"/>
        <end position="414"/>
    </location>
</feature>
<evidence type="ECO:0000313" key="19">
    <source>
        <dbReference type="Proteomes" id="UP001249851"/>
    </source>
</evidence>
<feature type="transmembrane region" description="Helical" evidence="17">
    <location>
        <begin position="20"/>
        <end position="36"/>
    </location>
</feature>
<comment type="catalytic activity">
    <reaction evidence="12">
        <text>H(+)(in) = H(+)(out)</text>
        <dbReference type="Rhea" id="RHEA:34979"/>
        <dbReference type="ChEBI" id="CHEBI:15378"/>
    </reaction>
</comment>
<dbReference type="Pfam" id="PF06736">
    <property type="entry name" value="TMEM175"/>
    <property type="match status" value="2"/>
</dbReference>
<protein>
    <recommendedName>
        <fullName evidence="15">Endosomal/lysosomal proton channel TMEM175</fullName>
    </recommendedName>
    <alternativeName>
        <fullName evidence="16">Potassium channel TMEM175</fullName>
    </alternativeName>
    <alternativeName>
        <fullName evidence="13">Transmembrane protein 175</fullName>
    </alternativeName>
</protein>
<dbReference type="AlphaFoldDB" id="A0AAD9V6K0"/>
<reference evidence="18" key="1">
    <citation type="journal article" date="2023" name="G3 (Bethesda)">
        <title>Whole genome assembly and annotation of the endangered Caribbean coral Acropora cervicornis.</title>
        <authorList>
            <person name="Selwyn J.D."/>
            <person name="Vollmer S.V."/>
        </authorList>
    </citation>
    <scope>NUCLEOTIDE SEQUENCE</scope>
    <source>
        <strain evidence="18">K2</strain>
    </source>
</reference>
<evidence type="ECO:0000256" key="7">
    <source>
        <dbReference type="ARBA" id="ARBA00022958"/>
    </source>
</evidence>
<evidence type="ECO:0000256" key="9">
    <source>
        <dbReference type="ARBA" id="ARBA00023065"/>
    </source>
</evidence>
<evidence type="ECO:0000256" key="12">
    <source>
        <dbReference type="ARBA" id="ARBA00024169"/>
    </source>
</evidence>
<evidence type="ECO:0000313" key="18">
    <source>
        <dbReference type="EMBL" id="KAK2563146.1"/>
    </source>
</evidence>
<name>A0AAD9V6K0_ACRCE</name>
<evidence type="ECO:0000256" key="15">
    <source>
        <dbReference type="ARBA" id="ARBA00034544"/>
    </source>
</evidence>
<keyword evidence="6" id="KW-0631">Potassium channel</keyword>
<gene>
    <name evidence="18" type="ORF">P5673_013492</name>
</gene>
<evidence type="ECO:0000256" key="2">
    <source>
        <dbReference type="ARBA" id="ARBA00006920"/>
    </source>
</evidence>
<keyword evidence="10 17" id="KW-0472">Membrane</keyword>
<dbReference type="EMBL" id="JARQWQ010000026">
    <property type="protein sequence ID" value="KAK2563146.1"/>
    <property type="molecule type" value="Genomic_DNA"/>
</dbReference>
<accession>A0AAD9V6K0</accession>
<feature type="transmembrane region" description="Helical" evidence="17">
    <location>
        <begin position="57"/>
        <end position="75"/>
    </location>
</feature>
<dbReference type="GO" id="GO:0015252">
    <property type="term" value="F:proton channel activity"/>
    <property type="evidence" value="ECO:0007669"/>
    <property type="project" value="InterPro"/>
</dbReference>
<comment type="subcellular location">
    <subcellularLocation>
        <location evidence="1">Membrane</location>
        <topology evidence="1">Multi-pass membrane protein</topology>
    </subcellularLocation>
</comment>
<evidence type="ECO:0000256" key="13">
    <source>
        <dbReference type="ARBA" id="ARBA00030477"/>
    </source>
</evidence>
<feature type="transmembrane region" description="Helical" evidence="17">
    <location>
        <begin position="317"/>
        <end position="337"/>
    </location>
</feature>
<dbReference type="GO" id="GO:0016020">
    <property type="term" value="C:membrane"/>
    <property type="evidence" value="ECO:0007669"/>
    <property type="project" value="UniProtKB-SubCell"/>
</dbReference>
<comment type="caution">
    <text evidence="18">The sequence shown here is derived from an EMBL/GenBank/DDBJ whole genome shotgun (WGS) entry which is preliminary data.</text>
</comment>
<dbReference type="PANTHER" id="PTHR31462:SF5">
    <property type="entry name" value="ENDOSOMAL_LYSOSOMAL PROTON CHANNEL TMEM175"/>
    <property type="match status" value="1"/>
</dbReference>
<keyword evidence="4" id="KW-0633">Potassium transport</keyword>
<feature type="transmembrane region" description="Helical" evidence="17">
    <location>
        <begin position="349"/>
        <end position="374"/>
    </location>
</feature>
<feature type="transmembrane region" description="Helical" evidence="17">
    <location>
        <begin position="426"/>
        <end position="445"/>
    </location>
</feature>
<dbReference type="PANTHER" id="PTHR31462">
    <property type="entry name" value="ENDOSOMAL/LYSOSOMAL POTASSIUM CHANNEL TMEM175"/>
    <property type="match status" value="1"/>
</dbReference>
<evidence type="ECO:0000256" key="11">
    <source>
        <dbReference type="ARBA" id="ARBA00023303"/>
    </source>
</evidence>
<comment type="catalytic activity">
    <reaction evidence="14">
        <text>K(+)(in) = K(+)(out)</text>
        <dbReference type="Rhea" id="RHEA:29463"/>
        <dbReference type="ChEBI" id="CHEBI:29103"/>
    </reaction>
</comment>
<dbReference type="Proteomes" id="UP001249851">
    <property type="component" value="Unassembled WGS sequence"/>
</dbReference>
<proteinExistence type="inferred from homology"/>
<feature type="transmembrane region" description="Helical" evidence="17">
    <location>
        <begin position="115"/>
        <end position="141"/>
    </location>
</feature>
<evidence type="ECO:0000256" key="16">
    <source>
        <dbReference type="ARBA" id="ARBA00044317"/>
    </source>
</evidence>
<evidence type="ECO:0000256" key="17">
    <source>
        <dbReference type="SAM" id="Phobius"/>
    </source>
</evidence>
<feature type="transmembrane region" description="Helical" evidence="17">
    <location>
        <begin position="284"/>
        <end position="305"/>
    </location>
</feature>
<sequence>MAEANVDLFDLKRLQCFNDAVFAIVATILVLPLRRLEEKGKHGASLADQLSGKWRELVVYVSGFLVICAVWKLHVLRFRILSRVDDVLVWFNLTSLLFTSLLPFTIALEGRFTEMYLPLMLICGNLLILEILEFFMIIYAFHHKRLLDEEFEHLTEPEIRQRMKLMLLKKAINPFLYISAGALSLAEVQIGLVVINLVIIAPCISPLVGYIYCKLSRLRLTNNEFDRIFGNFIENERVEFFSDGIFAIVSTLLVLDITAENFPSDSQVRRDGIQQTLLDMKSDLFSYGATFVVVALLWFTHHSLFHRLEKINQVMVICNNVSLAFVGLSPLINVTLNHYVGHGTPNGRLAVQCGAVILFLASITQVIVLCIALWKGSSYLRRRADPHLSPRPHWYLVIKLSIIPAMTFLVFISVTLCPNTSFADNVYHICAGLTPLIFIVMKIVFSCCLDGRVSCCQRAPVFDLQTNIAEFSSDFYNALEDD</sequence>
<comment type="similarity">
    <text evidence="2">Belongs to the TMEM175 family.</text>
</comment>
<keyword evidence="3" id="KW-0813">Transport</keyword>
<evidence type="ECO:0000256" key="5">
    <source>
        <dbReference type="ARBA" id="ARBA00022692"/>
    </source>
</evidence>
<evidence type="ECO:0000256" key="10">
    <source>
        <dbReference type="ARBA" id="ARBA00023136"/>
    </source>
</evidence>
<keyword evidence="5 17" id="KW-0812">Transmembrane</keyword>
<keyword evidence="7" id="KW-0630">Potassium</keyword>
<evidence type="ECO:0000256" key="4">
    <source>
        <dbReference type="ARBA" id="ARBA00022538"/>
    </source>
</evidence>